<comment type="caution">
    <text evidence="2">The sequence shown here is derived from an EMBL/GenBank/DDBJ whole genome shotgun (WGS) entry which is preliminary data.</text>
</comment>
<feature type="chain" id="PRO_5002536603" evidence="1">
    <location>
        <begin position="28"/>
        <end position="122"/>
    </location>
</feature>
<sequence length="122" mass="13481">MKKAIFGISTLILTAFVVSALSGQVFAYKGDPNVKGPNYTPERHEAMEKAFENNDYNAWKNLMQARGRVTQVINASNFAKFAQAHELAEQGKTEEAAKIRQELGLGMGTGMGNCQGNRWNQK</sequence>
<accession>A0A0G1DBK5</accession>
<name>A0A0G1DBK5_9BACT</name>
<dbReference type="Proteomes" id="UP000034894">
    <property type="component" value="Unassembled WGS sequence"/>
</dbReference>
<evidence type="ECO:0000313" key="2">
    <source>
        <dbReference type="EMBL" id="KKS95255.1"/>
    </source>
</evidence>
<protein>
    <submittedName>
        <fullName evidence="2">Uncharacterized protein</fullName>
    </submittedName>
</protein>
<dbReference type="EMBL" id="LCFP01000020">
    <property type="protein sequence ID" value="KKS95255.1"/>
    <property type="molecule type" value="Genomic_DNA"/>
</dbReference>
<organism evidence="2 3">
    <name type="scientific">Candidatus Gottesmanbacteria bacterium GW2011_GWA2_43_14</name>
    <dbReference type="NCBI Taxonomy" id="1618443"/>
    <lineage>
        <taxon>Bacteria</taxon>
        <taxon>Candidatus Gottesmaniibacteriota</taxon>
    </lineage>
</organism>
<reference evidence="2 3" key="1">
    <citation type="journal article" date="2015" name="Nature">
        <title>rRNA introns, odd ribosomes, and small enigmatic genomes across a large radiation of phyla.</title>
        <authorList>
            <person name="Brown C.T."/>
            <person name="Hug L.A."/>
            <person name="Thomas B.C."/>
            <person name="Sharon I."/>
            <person name="Castelle C.J."/>
            <person name="Singh A."/>
            <person name="Wilkins M.J."/>
            <person name="Williams K.H."/>
            <person name="Banfield J.F."/>
        </authorList>
    </citation>
    <scope>NUCLEOTIDE SEQUENCE [LARGE SCALE GENOMIC DNA]</scope>
</reference>
<dbReference type="STRING" id="1618443.UV73_C0020G0002"/>
<dbReference type="AlphaFoldDB" id="A0A0G1DBK5"/>
<evidence type="ECO:0000313" key="3">
    <source>
        <dbReference type="Proteomes" id="UP000034894"/>
    </source>
</evidence>
<gene>
    <name evidence="2" type="ORF">UV73_C0020G0002</name>
</gene>
<feature type="signal peptide" evidence="1">
    <location>
        <begin position="1"/>
        <end position="27"/>
    </location>
</feature>
<keyword evidence="1" id="KW-0732">Signal</keyword>
<proteinExistence type="predicted"/>
<evidence type="ECO:0000256" key="1">
    <source>
        <dbReference type="SAM" id="SignalP"/>
    </source>
</evidence>